<gene>
    <name evidence="2" type="ORF">ETAA8_06750</name>
</gene>
<feature type="compositionally biased region" description="Polar residues" evidence="1">
    <location>
        <begin position="1"/>
        <end position="13"/>
    </location>
</feature>
<dbReference type="EMBL" id="CP036274">
    <property type="protein sequence ID" value="QDU25605.1"/>
    <property type="molecule type" value="Genomic_DNA"/>
</dbReference>
<feature type="region of interest" description="Disordered" evidence="1">
    <location>
        <begin position="1"/>
        <end position="23"/>
    </location>
</feature>
<dbReference type="KEGG" id="aagg:ETAA8_06750"/>
<accession>A0A517Y5U9</accession>
<organism evidence="2 3">
    <name type="scientific">Anatilimnocola aggregata</name>
    <dbReference type="NCBI Taxonomy" id="2528021"/>
    <lineage>
        <taxon>Bacteria</taxon>
        <taxon>Pseudomonadati</taxon>
        <taxon>Planctomycetota</taxon>
        <taxon>Planctomycetia</taxon>
        <taxon>Pirellulales</taxon>
        <taxon>Pirellulaceae</taxon>
        <taxon>Anatilimnocola</taxon>
    </lineage>
</organism>
<name>A0A517Y5U9_9BACT</name>
<keyword evidence="3" id="KW-1185">Reference proteome</keyword>
<evidence type="ECO:0000313" key="3">
    <source>
        <dbReference type="Proteomes" id="UP000315017"/>
    </source>
</evidence>
<dbReference type="Proteomes" id="UP000315017">
    <property type="component" value="Chromosome"/>
</dbReference>
<evidence type="ECO:0000313" key="2">
    <source>
        <dbReference type="EMBL" id="QDU25605.1"/>
    </source>
</evidence>
<sequence>MDISFSNFGNIEMTSEKPNGEIKSNVPNCRRVWSEGMKLKRFHFDAAYLAKLQQVAKANGITTTAALNEAIAKYVALRPA</sequence>
<dbReference type="AlphaFoldDB" id="A0A517Y5U9"/>
<reference evidence="2 3" key="1">
    <citation type="submission" date="2019-02" db="EMBL/GenBank/DDBJ databases">
        <title>Deep-cultivation of Planctomycetes and their phenomic and genomic characterization uncovers novel biology.</title>
        <authorList>
            <person name="Wiegand S."/>
            <person name="Jogler M."/>
            <person name="Boedeker C."/>
            <person name="Pinto D."/>
            <person name="Vollmers J."/>
            <person name="Rivas-Marin E."/>
            <person name="Kohn T."/>
            <person name="Peeters S.H."/>
            <person name="Heuer A."/>
            <person name="Rast P."/>
            <person name="Oberbeckmann S."/>
            <person name="Bunk B."/>
            <person name="Jeske O."/>
            <person name="Meyerdierks A."/>
            <person name="Storesund J.E."/>
            <person name="Kallscheuer N."/>
            <person name="Luecker S."/>
            <person name="Lage O.M."/>
            <person name="Pohl T."/>
            <person name="Merkel B.J."/>
            <person name="Hornburger P."/>
            <person name="Mueller R.-W."/>
            <person name="Bruemmer F."/>
            <person name="Labrenz M."/>
            <person name="Spormann A.M."/>
            <person name="Op den Camp H."/>
            <person name="Overmann J."/>
            <person name="Amann R."/>
            <person name="Jetten M.S.M."/>
            <person name="Mascher T."/>
            <person name="Medema M.H."/>
            <person name="Devos D.P."/>
            <person name="Kaster A.-K."/>
            <person name="Ovreas L."/>
            <person name="Rohde M."/>
            <person name="Galperin M.Y."/>
            <person name="Jogler C."/>
        </authorList>
    </citation>
    <scope>NUCLEOTIDE SEQUENCE [LARGE SCALE GENOMIC DNA]</scope>
    <source>
        <strain evidence="2 3">ETA_A8</strain>
    </source>
</reference>
<proteinExistence type="predicted"/>
<protein>
    <submittedName>
        <fullName evidence="2">Uncharacterized protein</fullName>
    </submittedName>
</protein>
<evidence type="ECO:0000256" key="1">
    <source>
        <dbReference type="SAM" id="MobiDB-lite"/>
    </source>
</evidence>